<evidence type="ECO:0000313" key="4">
    <source>
        <dbReference type="EMBL" id="EKN63553.1"/>
    </source>
</evidence>
<keyword evidence="1 2" id="KW-0807">Transducer</keyword>
<dbReference type="SUPFAM" id="SSF58104">
    <property type="entry name" value="Methyl-accepting chemotaxis protein (MCP) signaling domain"/>
    <property type="match status" value="1"/>
</dbReference>
<proteinExistence type="predicted"/>
<dbReference type="GO" id="GO:0016020">
    <property type="term" value="C:membrane"/>
    <property type="evidence" value="ECO:0007669"/>
    <property type="project" value="InterPro"/>
</dbReference>
<evidence type="ECO:0000259" key="3">
    <source>
        <dbReference type="PROSITE" id="PS50111"/>
    </source>
</evidence>
<evidence type="ECO:0000256" key="1">
    <source>
        <dbReference type="ARBA" id="ARBA00023224"/>
    </source>
</evidence>
<keyword evidence="5" id="KW-1185">Reference proteome</keyword>
<feature type="domain" description="Methyl-accepting transducer" evidence="3">
    <location>
        <begin position="107"/>
        <end position="278"/>
    </location>
</feature>
<accession>K6D686</accession>
<evidence type="ECO:0000256" key="2">
    <source>
        <dbReference type="PROSITE-ProRule" id="PRU00284"/>
    </source>
</evidence>
<dbReference type="Gene3D" id="1.10.287.950">
    <property type="entry name" value="Methyl-accepting chemotaxis protein"/>
    <property type="match status" value="1"/>
</dbReference>
<dbReference type="PANTHER" id="PTHR32089:SF112">
    <property type="entry name" value="LYSOZYME-LIKE PROTEIN-RELATED"/>
    <property type="match status" value="1"/>
</dbReference>
<dbReference type="GO" id="GO:0007165">
    <property type="term" value="P:signal transduction"/>
    <property type="evidence" value="ECO:0007669"/>
    <property type="project" value="UniProtKB-KW"/>
</dbReference>
<dbReference type="PANTHER" id="PTHR32089">
    <property type="entry name" value="METHYL-ACCEPTING CHEMOTAXIS PROTEIN MCPB"/>
    <property type="match status" value="1"/>
</dbReference>
<sequence>MERNVTAQQLMDALVVVTPFIADILQVDMGFAVTDKEKFIIQKDGKTLKLNISPGDPLKPTSASAEAMRTKKYAVKNMDASLYGLPVRLSGYPIIDENNNVIGSVGIARNIETWTGLNNSAEELSQSSGEVGSIIKLFLEIASQIKSESEALQEKAADINNKFKRSSQILDSIKSIASQTRLIGLNAAIEAARIGDVGRGFGVVADEIRKLSGHSNDASIEIEKTLNDLKIDLQSITDEVTSINNTVISQLEKAKDINTRIERFEEISKLLLQLSSKL</sequence>
<protein>
    <recommendedName>
        <fullName evidence="3">Methyl-accepting transducer domain-containing protein</fullName>
    </recommendedName>
</protein>
<organism evidence="4 5">
    <name type="scientific">Schinkia azotoformans LMG 9581</name>
    <dbReference type="NCBI Taxonomy" id="1131731"/>
    <lineage>
        <taxon>Bacteria</taxon>
        <taxon>Bacillati</taxon>
        <taxon>Bacillota</taxon>
        <taxon>Bacilli</taxon>
        <taxon>Bacillales</taxon>
        <taxon>Bacillaceae</taxon>
        <taxon>Calidifontibacillus/Schinkia group</taxon>
        <taxon>Schinkia</taxon>
    </lineage>
</organism>
<dbReference type="PROSITE" id="PS50111">
    <property type="entry name" value="CHEMOTAXIS_TRANSDUC_2"/>
    <property type="match status" value="1"/>
</dbReference>
<dbReference type="InterPro" id="IPR004089">
    <property type="entry name" value="MCPsignal_dom"/>
</dbReference>
<reference evidence="4 5" key="1">
    <citation type="journal article" date="2012" name="Front. Microbiol.">
        <title>Redundancy and modularity in membrane-associated dissimilatory nitrate reduction in Bacillus.</title>
        <authorList>
            <person name="Heylen K."/>
            <person name="Keltjens J."/>
        </authorList>
    </citation>
    <scope>NUCLEOTIDE SEQUENCE [LARGE SCALE GENOMIC DNA]</scope>
    <source>
        <strain evidence="4 5">LMG 9581</strain>
    </source>
</reference>
<evidence type="ECO:0000313" key="5">
    <source>
        <dbReference type="Proteomes" id="UP000006315"/>
    </source>
</evidence>
<gene>
    <name evidence="4" type="ORF">BAZO_17824</name>
</gene>
<dbReference type="RefSeq" id="WP_004432281.1">
    <property type="nucleotide sequence ID" value="NZ_AJLR01000146.1"/>
</dbReference>
<comment type="caution">
    <text evidence="4">The sequence shown here is derived from an EMBL/GenBank/DDBJ whole genome shotgun (WGS) entry which is preliminary data.</text>
</comment>
<dbReference type="AlphaFoldDB" id="K6D686"/>
<dbReference type="PATRIC" id="fig|1131731.3.peg.3636"/>
<dbReference type="Pfam" id="PF00015">
    <property type="entry name" value="MCPsignal"/>
    <property type="match status" value="1"/>
</dbReference>
<dbReference type="Proteomes" id="UP000006315">
    <property type="component" value="Unassembled WGS sequence"/>
</dbReference>
<name>K6D686_SCHAZ</name>
<dbReference type="STRING" id="1131731.BAZO_17824"/>
<dbReference type="EMBL" id="AJLR01000146">
    <property type="protein sequence ID" value="EKN63553.1"/>
    <property type="molecule type" value="Genomic_DNA"/>
</dbReference>
<dbReference type="SMART" id="SM00283">
    <property type="entry name" value="MA"/>
    <property type="match status" value="1"/>
</dbReference>